<proteinExistence type="predicted"/>
<evidence type="ECO:0000259" key="1">
    <source>
        <dbReference type="Pfam" id="PF18859"/>
    </source>
</evidence>
<organism evidence="2 3">
    <name type="scientific">Arthrobacter alpinus</name>
    <dbReference type="NCBI Taxonomy" id="656366"/>
    <lineage>
        <taxon>Bacteria</taxon>
        <taxon>Bacillati</taxon>
        <taxon>Actinomycetota</taxon>
        <taxon>Actinomycetes</taxon>
        <taxon>Micrococcales</taxon>
        <taxon>Micrococcaceae</taxon>
        <taxon>Arthrobacter</taxon>
    </lineage>
</organism>
<dbReference type="EMBL" id="CP012677">
    <property type="protein sequence ID" value="ALE92231.1"/>
    <property type="molecule type" value="Genomic_DNA"/>
</dbReference>
<dbReference type="InterPro" id="IPR040783">
    <property type="entry name" value="VLRF1"/>
</dbReference>
<evidence type="ECO:0000313" key="2">
    <source>
        <dbReference type="EMBL" id="ALE92231.1"/>
    </source>
</evidence>
<dbReference type="NCBIfam" id="NF041024">
    <property type="entry name" value="acVLRF1_NCBI"/>
    <property type="match status" value="1"/>
</dbReference>
<dbReference type="Pfam" id="PF18859">
    <property type="entry name" value="acVLRF1"/>
    <property type="match status" value="1"/>
</dbReference>
<gene>
    <name evidence="2" type="ORF">AOC05_07600</name>
</gene>
<dbReference type="PATRIC" id="fig|656366.3.peg.1628"/>
<dbReference type="KEGG" id="aaq:AOC05_07600"/>
<sequence length="200" mass="21082">MNPSTRTLRVPASRLTGWMERFAAAHQGVADTTDTDDGVLLEMCDGATALLSPPWPDEGRPGRGISLVGRLISLASQERRLGIVLVRRGGYAVGVSVGGKLLAHKVGTASARSRGGDQGAAMVERVAAQAAGAFSGENFEYLATGGDKQLVESALAVPALRRYAGLARLEPLPVTDPRMDVLIRATADFCSVRIRVTDGR</sequence>
<protein>
    <recommendedName>
        <fullName evidence="1">Actinobacteria/chloroflexi VLRF1 release factor domain-containing protein</fullName>
    </recommendedName>
</protein>
<dbReference type="OrthoDB" id="3728778at2"/>
<evidence type="ECO:0000313" key="3">
    <source>
        <dbReference type="Proteomes" id="UP000062833"/>
    </source>
</evidence>
<name>A0A0M4RB90_9MICC</name>
<reference evidence="3" key="1">
    <citation type="submission" date="2015-09" db="EMBL/GenBank/DDBJ databases">
        <title>Complete genome of Arthrobacter alpinus strain R3.8.</title>
        <authorList>
            <person name="See-Too W.S."/>
            <person name="Chan K.G."/>
        </authorList>
    </citation>
    <scope>NUCLEOTIDE SEQUENCE [LARGE SCALE GENOMIC DNA]</scope>
    <source>
        <strain evidence="3">R3.8</strain>
    </source>
</reference>
<dbReference type="RefSeq" id="WP_062006717.1">
    <property type="nucleotide sequence ID" value="NZ_CP012677.1"/>
</dbReference>
<dbReference type="Proteomes" id="UP000062833">
    <property type="component" value="Chromosome"/>
</dbReference>
<accession>A0A0M4RB90</accession>
<dbReference type="AlphaFoldDB" id="A0A0M4RB90"/>
<feature type="domain" description="Actinobacteria/chloroflexi VLRF1 release factor" evidence="1">
    <location>
        <begin position="79"/>
        <end position="195"/>
    </location>
</feature>
<keyword evidence="3" id="KW-1185">Reference proteome</keyword>